<comment type="caution">
    <text evidence="1">The sequence shown here is derived from an EMBL/GenBank/DDBJ whole genome shotgun (WGS) entry which is preliminary data.</text>
</comment>
<evidence type="ECO:0000313" key="1">
    <source>
        <dbReference type="EMBL" id="CAD8193342.1"/>
    </source>
</evidence>
<proteinExistence type="predicted"/>
<gene>
    <name evidence="1" type="ORF">POCTA_138.1.T1040097</name>
</gene>
<protein>
    <submittedName>
        <fullName evidence="1">Uncharacterized protein</fullName>
    </submittedName>
</protein>
<accession>A0A8S1WVH7</accession>
<dbReference type="EMBL" id="CAJJDP010000104">
    <property type="protein sequence ID" value="CAD8193342.1"/>
    <property type="molecule type" value="Genomic_DNA"/>
</dbReference>
<dbReference type="Proteomes" id="UP000683925">
    <property type="component" value="Unassembled WGS sequence"/>
</dbReference>
<organism evidence="1 2">
    <name type="scientific">Paramecium octaurelia</name>
    <dbReference type="NCBI Taxonomy" id="43137"/>
    <lineage>
        <taxon>Eukaryota</taxon>
        <taxon>Sar</taxon>
        <taxon>Alveolata</taxon>
        <taxon>Ciliophora</taxon>
        <taxon>Intramacronucleata</taxon>
        <taxon>Oligohymenophorea</taxon>
        <taxon>Peniculida</taxon>
        <taxon>Parameciidae</taxon>
        <taxon>Paramecium</taxon>
    </lineage>
</organism>
<dbReference type="AlphaFoldDB" id="A0A8S1WVH7"/>
<reference evidence="1" key="1">
    <citation type="submission" date="2021-01" db="EMBL/GenBank/DDBJ databases">
        <authorList>
            <consortium name="Genoscope - CEA"/>
            <person name="William W."/>
        </authorList>
    </citation>
    <scope>NUCLEOTIDE SEQUENCE</scope>
</reference>
<sequence>MRGQDKCLCERCLVAKNRKSSKNHRNSTIRNVIKGLRLICLPIQNMTFYVTII</sequence>
<keyword evidence="2" id="KW-1185">Reference proteome</keyword>
<name>A0A8S1WVH7_PAROT</name>
<evidence type="ECO:0000313" key="2">
    <source>
        <dbReference type="Proteomes" id="UP000683925"/>
    </source>
</evidence>